<gene>
    <name evidence="6" type="ORF">RM423_21910</name>
</gene>
<evidence type="ECO:0000256" key="4">
    <source>
        <dbReference type="SAM" id="MobiDB-lite"/>
    </source>
</evidence>
<evidence type="ECO:0000256" key="2">
    <source>
        <dbReference type="ARBA" id="ARBA00007161"/>
    </source>
</evidence>
<comment type="similarity">
    <text evidence="2">Belongs to the band 7/mec-2 family. Flotillin subfamily.</text>
</comment>
<keyword evidence="3" id="KW-0472">Membrane</keyword>
<comment type="subcellular location">
    <subcellularLocation>
        <location evidence="1">Membrane</location>
    </subcellularLocation>
</comment>
<feature type="compositionally biased region" description="Low complexity" evidence="4">
    <location>
        <begin position="378"/>
        <end position="404"/>
    </location>
</feature>
<proteinExistence type="inferred from homology"/>
<dbReference type="InterPro" id="IPR036013">
    <property type="entry name" value="Band_7/SPFH_dom_sf"/>
</dbReference>
<reference evidence="7" key="1">
    <citation type="submission" date="2023-07" db="EMBL/GenBank/DDBJ databases">
        <title>30 novel species of actinomycetes from the DSMZ collection.</title>
        <authorList>
            <person name="Nouioui I."/>
        </authorList>
    </citation>
    <scope>NUCLEOTIDE SEQUENCE [LARGE SCALE GENOMIC DNA]</scope>
    <source>
        <strain evidence="7">DSM 44399</strain>
    </source>
</reference>
<dbReference type="PANTHER" id="PTHR13806:SF46">
    <property type="entry name" value="FLOTILLIN-1-RELATED"/>
    <property type="match status" value="1"/>
</dbReference>
<evidence type="ECO:0000313" key="6">
    <source>
        <dbReference type="EMBL" id="MDT0264034.1"/>
    </source>
</evidence>
<evidence type="ECO:0000313" key="7">
    <source>
        <dbReference type="Proteomes" id="UP001183176"/>
    </source>
</evidence>
<accession>A0ABU2JHQ4</accession>
<dbReference type="CDD" id="cd03399">
    <property type="entry name" value="SPFH_flotillin"/>
    <property type="match status" value="1"/>
</dbReference>
<protein>
    <submittedName>
        <fullName evidence="6">SPFH domain-containing protein</fullName>
    </submittedName>
</protein>
<dbReference type="Pfam" id="PF01145">
    <property type="entry name" value="Band_7"/>
    <property type="match status" value="1"/>
</dbReference>
<organism evidence="6 7">
    <name type="scientific">Jatrophihabitans lederbergiae</name>
    <dbReference type="NCBI Taxonomy" id="3075547"/>
    <lineage>
        <taxon>Bacteria</taxon>
        <taxon>Bacillati</taxon>
        <taxon>Actinomycetota</taxon>
        <taxon>Actinomycetes</taxon>
        <taxon>Jatrophihabitantales</taxon>
        <taxon>Jatrophihabitantaceae</taxon>
        <taxon>Jatrophihabitans</taxon>
    </lineage>
</organism>
<evidence type="ECO:0000259" key="5">
    <source>
        <dbReference type="Pfam" id="PF01145"/>
    </source>
</evidence>
<dbReference type="InterPro" id="IPR027705">
    <property type="entry name" value="Flotillin_fam"/>
</dbReference>
<feature type="region of interest" description="Disordered" evidence="4">
    <location>
        <begin position="370"/>
        <end position="414"/>
    </location>
</feature>
<name>A0ABU2JHQ4_9ACTN</name>
<dbReference type="Proteomes" id="UP001183176">
    <property type="component" value="Unassembled WGS sequence"/>
</dbReference>
<dbReference type="EMBL" id="JAVREH010000065">
    <property type="protein sequence ID" value="MDT0264034.1"/>
    <property type="molecule type" value="Genomic_DNA"/>
</dbReference>
<evidence type="ECO:0000256" key="1">
    <source>
        <dbReference type="ARBA" id="ARBA00004370"/>
    </source>
</evidence>
<dbReference type="SUPFAM" id="SSF117892">
    <property type="entry name" value="Band 7/SPFH domain"/>
    <property type="match status" value="1"/>
</dbReference>
<comment type="caution">
    <text evidence="6">The sequence shown here is derived from an EMBL/GenBank/DDBJ whole genome shotgun (WGS) entry which is preliminary data.</text>
</comment>
<sequence length="414" mass="42645">MFGYRVPAPNEALLISGKKQRGDDALQFKIVTGHGVFVMPIVSRASTLTLAMQEAEVVEDCYTKQGLTLGVQAVIAFKVGDDHESIAAAARRFQGDQSQMATLVGRIFSGHLRSIIGSMTVEAIIREQQTLGEAILDASKGEMGKIGLAVDSLQISSIDDKGAGYIRALAAPHQAAVNQAAKVAQAAADQASAMAQQESARNQAEYSRQTAVAQAEFQAEIDQAQQKAAQAGPLAAAQAQQAVLVERSLVAQKNAELREAELIAEVVKPAQAEAERIITLARAQADATKLSAQAAAAEGRIALDQLVIEQLPQMLRAAAEGLQGSNLTVLNGADGLTGVVASLAGQGMALLDSVRNGLAGTVDDAFVDDSEGSTVDRSLSTGATSIGSSANGAASNGTAGNGALTDGGKPATWS</sequence>
<feature type="domain" description="Band 7" evidence="5">
    <location>
        <begin position="9"/>
        <end position="189"/>
    </location>
</feature>
<dbReference type="InterPro" id="IPR001107">
    <property type="entry name" value="Band_7"/>
</dbReference>
<dbReference type="PANTHER" id="PTHR13806">
    <property type="entry name" value="FLOTILLIN-RELATED"/>
    <property type="match status" value="1"/>
</dbReference>
<dbReference type="Gene3D" id="3.30.479.30">
    <property type="entry name" value="Band 7 domain"/>
    <property type="match status" value="1"/>
</dbReference>
<keyword evidence="7" id="KW-1185">Reference proteome</keyword>
<evidence type="ECO:0000256" key="3">
    <source>
        <dbReference type="ARBA" id="ARBA00023136"/>
    </source>
</evidence>
<dbReference type="RefSeq" id="WP_311425177.1">
    <property type="nucleotide sequence ID" value="NZ_JAVREH010000065.1"/>
</dbReference>